<proteinExistence type="predicted"/>
<protein>
    <submittedName>
        <fullName evidence="1">Uncharacterized protein</fullName>
    </submittedName>
</protein>
<evidence type="ECO:0000313" key="2">
    <source>
        <dbReference type="Proteomes" id="UP000003880"/>
    </source>
</evidence>
<evidence type="ECO:0000313" key="1">
    <source>
        <dbReference type="EMBL" id="EFE07354.1"/>
    </source>
</evidence>
<accession>D4BG67</accession>
<dbReference type="Proteomes" id="UP000003880">
    <property type="component" value="Unassembled WGS sequence"/>
</dbReference>
<dbReference type="HOGENOM" id="CLU_2988361_0_0_6"/>
<organism evidence="1 2">
    <name type="scientific">Citrobacter youngae ATCC 29220</name>
    <dbReference type="NCBI Taxonomy" id="500640"/>
    <lineage>
        <taxon>Bacteria</taxon>
        <taxon>Pseudomonadati</taxon>
        <taxon>Pseudomonadota</taxon>
        <taxon>Gammaproteobacteria</taxon>
        <taxon>Enterobacterales</taxon>
        <taxon>Enterobacteriaceae</taxon>
        <taxon>Citrobacter</taxon>
        <taxon>Citrobacter freundii complex</taxon>
    </lineage>
</organism>
<reference evidence="1 2" key="1">
    <citation type="submission" date="2010-02" db="EMBL/GenBank/DDBJ databases">
        <authorList>
            <person name="Weinstock G."/>
            <person name="Sodergren E."/>
            <person name="Clifton S."/>
            <person name="Fulton L."/>
            <person name="Fulton B."/>
            <person name="Courtney L."/>
            <person name="Fronick C."/>
            <person name="Harrison M."/>
            <person name="Strong C."/>
            <person name="Farmer C."/>
            <person name="Delahaunty K."/>
            <person name="Markovic C."/>
            <person name="Hall O."/>
            <person name="Minx P."/>
            <person name="Tomlinson C."/>
            <person name="Mitreva M."/>
            <person name="Nelson J."/>
            <person name="Hou S."/>
            <person name="Wollam A."/>
            <person name="Pepin K.H."/>
            <person name="Johnson M."/>
            <person name="Bhonagiri V."/>
            <person name="Zhang X."/>
            <person name="Suruliraj S."/>
            <person name="Warren W."/>
            <person name="Chinwalla A."/>
            <person name="Mardis E.R."/>
            <person name="Wilson R.K."/>
        </authorList>
    </citation>
    <scope>NUCLEOTIDE SEQUENCE [LARGE SCALE GENOMIC DNA]</scope>
    <source>
        <strain evidence="1 2">ATCC 29220</strain>
    </source>
</reference>
<name>D4BG67_9ENTR</name>
<dbReference type="EMBL" id="ABWL02000016">
    <property type="protein sequence ID" value="EFE07354.1"/>
    <property type="molecule type" value="Genomic_DNA"/>
</dbReference>
<gene>
    <name evidence="1" type="ORF">CIT292_09238</name>
</gene>
<dbReference type="AlphaFoldDB" id="D4BG67"/>
<comment type="caution">
    <text evidence="1">The sequence shown here is derived from an EMBL/GenBank/DDBJ whole genome shotgun (WGS) entry which is preliminary data.</text>
</comment>
<sequence length="57" mass="6537">MMLAKYHLITRCEADTLSTSFYCLPVNAQKGARRRLNDNHILTPCSRKQRLSLSGQK</sequence>